<evidence type="ECO:0000313" key="1">
    <source>
        <dbReference type="EMBL" id="RUP50610.1"/>
    </source>
</evidence>
<keyword evidence="2" id="KW-1185">Reference proteome</keyword>
<accession>A0A433DID8</accession>
<evidence type="ECO:0000313" key="2">
    <source>
        <dbReference type="Proteomes" id="UP000268093"/>
    </source>
</evidence>
<dbReference type="EMBL" id="RBNI01001306">
    <property type="protein sequence ID" value="RUP50610.1"/>
    <property type="molecule type" value="Genomic_DNA"/>
</dbReference>
<comment type="caution">
    <text evidence="1">The sequence shown here is derived from an EMBL/GenBank/DDBJ whole genome shotgun (WGS) entry which is preliminary data.</text>
</comment>
<reference evidence="1 2" key="1">
    <citation type="journal article" date="2018" name="New Phytol.">
        <title>Phylogenomics of Endogonaceae and evolution of mycorrhizas within Mucoromycota.</title>
        <authorList>
            <person name="Chang Y."/>
            <person name="Desiro A."/>
            <person name="Na H."/>
            <person name="Sandor L."/>
            <person name="Lipzen A."/>
            <person name="Clum A."/>
            <person name="Barry K."/>
            <person name="Grigoriev I.V."/>
            <person name="Martin F.M."/>
            <person name="Stajich J.E."/>
            <person name="Smith M.E."/>
            <person name="Bonito G."/>
            <person name="Spatafora J.W."/>
        </authorList>
    </citation>
    <scope>NUCLEOTIDE SEQUENCE [LARGE SCALE GENOMIC DNA]</scope>
    <source>
        <strain evidence="1 2">GMNB39</strain>
    </source>
</reference>
<sequence length="119" mass="13453">MKSTYLSNYVMKTLFASLEYARIPSISASSPSFANTAICSITCGKHGSQISTGRSCLCTTSLWVYRICIHEDQRFWLGAHTATRKRNNAYTVWHAELPPNFGLLPRVTLRRSAQYMRAD</sequence>
<organism evidence="1 2">
    <name type="scientific">Jimgerdemannia flammicorona</name>
    <dbReference type="NCBI Taxonomy" id="994334"/>
    <lineage>
        <taxon>Eukaryota</taxon>
        <taxon>Fungi</taxon>
        <taxon>Fungi incertae sedis</taxon>
        <taxon>Mucoromycota</taxon>
        <taxon>Mucoromycotina</taxon>
        <taxon>Endogonomycetes</taxon>
        <taxon>Endogonales</taxon>
        <taxon>Endogonaceae</taxon>
        <taxon>Jimgerdemannia</taxon>
    </lineage>
</organism>
<protein>
    <submittedName>
        <fullName evidence="1">Uncharacterized protein</fullName>
    </submittedName>
</protein>
<proteinExistence type="predicted"/>
<name>A0A433DID8_9FUNG</name>
<dbReference type="AlphaFoldDB" id="A0A433DID8"/>
<gene>
    <name evidence="1" type="ORF">BC936DRAFT_138419</name>
</gene>
<dbReference type="Proteomes" id="UP000268093">
    <property type="component" value="Unassembled WGS sequence"/>
</dbReference>